<evidence type="ECO:0000256" key="3">
    <source>
        <dbReference type="ARBA" id="ARBA00009138"/>
    </source>
</evidence>
<feature type="region of interest" description="Disordered" evidence="7">
    <location>
        <begin position="51"/>
        <end position="74"/>
    </location>
</feature>
<evidence type="ECO:0000259" key="8">
    <source>
        <dbReference type="Pfam" id="PF09770"/>
    </source>
</evidence>
<gene>
    <name evidence="9" type="ORF">SeMB42_g01624</name>
</gene>
<sequence>MAYVAAHHKAFSTQLTRGLLILDIDTINYIYTMDIVIPRFYSVYERLGQPPRSSQFASSKGDKPLGGGDPDKEANFSAIDELMEEKLKYGLDDDLDAEALGGLDEDEGNVHDDETFGDSTGDVGKDFDFTAGSAFFSDASQDAPKPIIPLLSSSTGKDVSVRTFGVRDGKRQQDRQQLPGRPFLAPSSAPSTPPQQPPQKLITVEELEGRMMLQSRPTATRPPLTLAELEAQMMATRISSQPETHINSYTSMHPPPPIMMQDPRRPMTIEQLEAALKSGSIPPQFLINSTNQNFGATTERPLTVEEIEVQMRSEMVGRPGAMQPHTALGRPSMGMPPISADGRPRPPQFFIHDGRPIPFHSPSPPFNMYVVGPPYMMGGPPMRPPVPPVAEVEGVLRHLASTAALPNPRELDILLASQRYIDPTPAENDVASKASELLARLPPALQQAFFGPPPQRQFGGPPPHLQQQQQQQQRPHYHNRIHRLYRDDRSREERYNGLMTQYEKETIAKIQIAQLVTENPYHDDFYYQVFRDLVSAKDAKENINQKEEVSSKDVVIWQQSLLMKQSRVGSNGLMSQEMQSQMKRLIEGRKQRPKGTSYEREGALGKIAVGSVRTPKQALQVQGSLINLQKAEPSNSATLSRRRVLLEAERIYSVVLKLEHLQREDHDSPVWEEDYKDAVNELWLVLGCSEPVDVNMPHPFVSYLSVTKGKRVMPRAMQFLSPDQTLTLVGTLLVRAESVDVFSVQLGTTCEAVAIFMNETIPAIMNFVLQISLPVLNALVRSMLERHTVTWIVSSRVGLAFLTMFLSRAEMLKQDQASESDTTNWTELYNYLFGSLVSRFASLFPSSANGSPSLAEDEDCVWQFLASLAVAATTIDHQRQLVTEVRDKVREAAIKATKKAAEQGEGGDAAKELANVDMFLSALSLGVTATQLATMS</sequence>
<feature type="compositionally biased region" description="Pro residues" evidence="7">
    <location>
        <begin position="451"/>
        <end position="464"/>
    </location>
</feature>
<protein>
    <recommendedName>
        <fullName evidence="8">mRNA decay factor PAT1 domain-containing protein</fullName>
    </recommendedName>
</protein>
<reference evidence="9 10" key="1">
    <citation type="journal article" date="2019" name="Sci. Rep.">
        <title>Comparative genomics of chytrid fungi reveal insights into the obligate biotrophic and pathogenic lifestyle of Synchytrium endobioticum.</title>
        <authorList>
            <person name="van de Vossenberg B.T.L.H."/>
            <person name="Warris S."/>
            <person name="Nguyen H.D.T."/>
            <person name="van Gent-Pelzer M.P.E."/>
            <person name="Joly D.L."/>
            <person name="van de Geest H.C."/>
            <person name="Bonants P.J.M."/>
            <person name="Smith D.S."/>
            <person name="Levesque C.A."/>
            <person name="van der Lee T.A.J."/>
        </authorList>
    </citation>
    <scope>NUCLEOTIDE SEQUENCE [LARGE SCALE GENOMIC DNA]</scope>
    <source>
        <strain evidence="9 10">MB42</strain>
    </source>
</reference>
<comment type="subcellular location">
    <subcellularLocation>
        <location evidence="2">Cytoplasm</location>
        <location evidence="2">P-body</location>
    </subcellularLocation>
    <subcellularLocation>
        <location evidence="1">Nucleus</location>
    </subcellularLocation>
</comment>
<dbReference type="STRING" id="286115.A0A507DL50"/>
<dbReference type="InterPro" id="IPR019167">
    <property type="entry name" value="PAT1_dom"/>
</dbReference>
<dbReference type="GO" id="GO:0005634">
    <property type="term" value="C:nucleus"/>
    <property type="evidence" value="ECO:0007669"/>
    <property type="project" value="UniProtKB-SubCell"/>
</dbReference>
<keyword evidence="4" id="KW-0963">Cytoplasm</keyword>
<dbReference type="EMBL" id="QEAN01000043">
    <property type="protein sequence ID" value="TPX52151.1"/>
    <property type="molecule type" value="Genomic_DNA"/>
</dbReference>
<evidence type="ECO:0000256" key="5">
    <source>
        <dbReference type="ARBA" id="ARBA00022884"/>
    </source>
</evidence>
<name>A0A507DL50_9FUNG</name>
<evidence type="ECO:0000313" key="10">
    <source>
        <dbReference type="Proteomes" id="UP000317494"/>
    </source>
</evidence>
<dbReference type="Pfam" id="PF09770">
    <property type="entry name" value="PAT1"/>
    <property type="match status" value="1"/>
</dbReference>
<dbReference type="InterPro" id="IPR039900">
    <property type="entry name" value="Pat1-like"/>
</dbReference>
<accession>A0A507DL50</accession>
<evidence type="ECO:0000256" key="1">
    <source>
        <dbReference type="ARBA" id="ARBA00004123"/>
    </source>
</evidence>
<evidence type="ECO:0000256" key="6">
    <source>
        <dbReference type="ARBA" id="ARBA00023242"/>
    </source>
</evidence>
<comment type="similarity">
    <text evidence="3">Belongs to the PAT1 family.</text>
</comment>
<dbReference type="AlphaFoldDB" id="A0A507DL50"/>
<feature type="region of interest" description="Disordered" evidence="7">
    <location>
        <begin position="99"/>
        <end position="123"/>
    </location>
</feature>
<feature type="region of interest" description="Disordered" evidence="7">
    <location>
        <begin position="450"/>
        <end position="478"/>
    </location>
</feature>
<dbReference type="PANTHER" id="PTHR21551">
    <property type="entry name" value="TOPOISOMERASE II-ASSOCIATED PROTEIN PAT1"/>
    <property type="match status" value="1"/>
</dbReference>
<comment type="caution">
    <text evidence="9">The sequence shown here is derived from an EMBL/GenBank/DDBJ whole genome shotgun (WGS) entry which is preliminary data.</text>
</comment>
<dbReference type="VEuPathDB" id="FungiDB:SeMB42_g01624"/>
<proteinExistence type="inferred from homology"/>
<evidence type="ECO:0000256" key="2">
    <source>
        <dbReference type="ARBA" id="ARBA00004201"/>
    </source>
</evidence>
<feature type="domain" description="mRNA decay factor PAT1" evidence="8">
    <location>
        <begin position="455"/>
        <end position="927"/>
    </location>
</feature>
<dbReference type="GO" id="GO:0000932">
    <property type="term" value="C:P-body"/>
    <property type="evidence" value="ECO:0007669"/>
    <property type="project" value="UniProtKB-SubCell"/>
</dbReference>
<dbReference type="GO" id="GO:0000290">
    <property type="term" value="P:deadenylation-dependent decapping of nuclear-transcribed mRNA"/>
    <property type="evidence" value="ECO:0007669"/>
    <property type="project" value="InterPro"/>
</dbReference>
<organism evidence="9 10">
    <name type="scientific">Synchytrium endobioticum</name>
    <dbReference type="NCBI Taxonomy" id="286115"/>
    <lineage>
        <taxon>Eukaryota</taxon>
        <taxon>Fungi</taxon>
        <taxon>Fungi incertae sedis</taxon>
        <taxon>Chytridiomycota</taxon>
        <taxon>Chytridiomycota incertae sedis</taxon>
        <taxon>Chytridiomycetes</taxon>
        <taxon>Synchytriales</taxon>
        <taxon>Synchytriaceae</taxon>
        <taxon>Synchytrium</taxon>
    </lineage>
</organism>
<dbReference type="Proteomes" id="UP000317494">
    <property type="component" value="Unassembled WGS sequence"/>
</dbReference>
<keyword evidence="6" id="KW-0539">Nucleus</keyword>
<evidence type="ECO:0000256" key="4">
    <source>
        <dbReference type="ARBA" id="ARBA00022490"/>
    </source>
</evidence>
<dbReference type="GO" id="GO:0033962">
    <property type="term" value="P:P-body assembly"/>
    <property type="evidence" value="ECO:0007669"/>
    <property type="project" value="TreeGrafter"/>
</dbReference>
<evidence type="ECO:0000313" key="9">
    <source>
        <dbReference type="EMBL" id="TPX52151.1"/>
    </source>
</evidence>
<feature type="compositionally biased region" description="Basic and acidic residues" evidence="7">
    <location>
        <begin position="165"/>
        <end position="174"/>
    </location>
</feature>
<keyword evidence="10" id="KW-1185">Reference proteome</keyword>
<dbReference type="PANTHER" id="PTHR21551:SF0">
    <property type="entry name" value="PROTEIN ASSOCIATED WITH TOPO II RELATED-1, ISOFORM A"/>
    <property type="match status" value="1"/>
</dbReference>
<feature type="region of interest" description="Disordered" evidence="7">
    <location>
        <begin position="165"/>
        <end position="198"/>
    </location>
</feature>
<evidence type="ECO:0000256" key="7">
    <source>
        <dbReference type="SAM" id="MobiDB-lite"/>
    </source>
</evidence>
<dbReference type="GO" id="GO:0003723">
    <property type="term" value="F:RNA binding"/>
    <property type="evidence" value="ECO:0007669"/>
    <property type="project" value="UniProtKB-KW"/>
</dbReference>
<keyword evidence="5" id="KW-0694">RNA-binding</keyword>